<feature type="domain" description="RNA polymerase sigma-70 region 2" evidence="6">
    <location>
        <begin position="4"/>
        <end position="65"/>
    </location>
</feature>
<dbReference type="InterPro" id="IPR039425">
    <property type="entry name" value="RNA_pol_sigma-70-like"/>
</dbReference>
<dbReference type="Gene3D" id="1.10.10.10">
    <property type="entry name" value="Winged helix-like DNA-binding domain superfamily/Winged helix DNA-binding domain"/>
    <property type="match status" value="1"/>
</dbReference>
<evidence type="ECO:0000256" key="2">
    <source>
        <dbReference type="ARBA" id="ARBA00023015"/>
    </source>
</evidence>
<dbReference type="Proteomes" id="UP000242818">
    <property type="component" value="Unassembled WGS sequence"/>
</dbReference>
<dbReference type="STRING" id="1335309.GA0116948_11398"/>
<keyword evidence="2" id="KW-0805">Transcription regulation</keyword>
<evidence type="ECO:0000313" key="8">
    <source>
        <dbReference type="EMBL" id="SCC54017.1"/>
    </source>
</evidence>
<accession>A0A1C4FDB6</accession>
<evidence type="ECO:0000259" key="6">
    <source>
        <dbReference type="Pfam" id="PF04542"/>
    </source>
</evidence>
<dbReference type="AlphaFoldDB" id="A0A1C4FDB6"/>
<keyword evidence="5" id="KW-0804">Transcription</keyword>
<dbReference type="InterPro" id="IPR013249">
    <property type="entry name" value="RNA_pol_sigma70_r4_t2"/>
</dbReference>
<dbReference type="GO" id="GO:0003677">
    <property type="term" value="F:DNA binding"/>
    <property type="evidence" value="ECO:0007669"/>
    <property type="project" value="UniProtKB-KW"/>
</dbReference>
<evidence type="ECO:0000256" key="5">
    <source>
        <dbReference type="ARBA" id="ARBA00023163"/>
    </source>
</evidence>
<evidence type="ECO:0000256" key="1">
    <source>
        <dbReference type="ARBA" id="ARBA00010641"/>
    </source>
</evidence>
<sequence>MPVQQKLFRFAFRLLGNEDDAKDITQDALMKVWRQQGKMNELENVEAWCMRITRNLSLDKIKARKYRVADDLEKALELPAVDTQNPHVATEQQDMMKRVHAAIHALPEKFRLVIQLRDMDGFSYQEIADMLDITINEVKVNLHRARQKVREQLKNVYAYGLQ</sequence>
<comment type="similarity">
    <text evidence="1">Belongs to the sigma-70 factor family. ECF subfamily.</text>
</comment>
<proteinExistence type="inferred from homology"/>
<dbReference type="SUPFAM" id="SSF88659">
    <property type="entry name" value="Sigma3 and sigma4 domains of RNA polymerase sigma factors"/>
    <property type="match status" value="1"/>
</dbReference>
<keyword evidence="3" id="KW-0731">Sigma factor</keyword>
<evidence type="ECO:0000256" key="3">
    <source>
        <dbReference type="ARBA" id="ARBA00023082"/>
    </source>
</evidence>
<dbReference type="InterPro" id="IPR013325">
    <property type="entry name" value="RNA_pol_sigma_r2"/>
</dbReference>
<name>A0A1C4FDB6_9BACT</name>
<feature type="domain" description="RNA polymerase sigma factor 70 region 4 type 2" evidence="7">
    <location>
        <begin position="98"/>
        <end position="148"/>
    </location>
</feature>
<dbReference type="GO" id="GO:0006352">
    <property type="term" value="P:DNA-templated transcription initiation"/>
    <property type="evidence" value="ECO:0007669"/>
    <property type="project" value="InterPro"/>
</dbReference>
<dbReference type="InterPro" id="IPR013324">
    <property type="entry name" value="RNA_pol_sigma_r3/r4-like"/>
</dbReference>
<dbReference type="InterPro" id="IPR036388">
    <property type="entry name" value="WH-like_DNA-bd_sf"/>
</dbReference>
<keyword evidence="9" id="KW-1185">Reference proteome</keyword>
<dbReference type="EMBL" id="FMAR01000013">
    <property type="protein sequence ID" value="SCC54017.1"/>
    <property type="molecule type" value="Genomic_DNA"/>
</dbReference>
<dbReference type="Pfam" id="PF08281">
    <property type="entry name" value="Sigma70_r4_2"/>
    <property type="match status" value="1"/>
</dbReference>
<dbReference type="PANTHER" id="PTHR43133">
    <property type="entry name" value="RNA POLYMERASE ECF-TYPE SIGMA FACTO"/>
    <property type="match status" value="1"/>
</dbReference>
<dbReference type="GO" id="GO:0016987">
    <property type="term" value="F:sigma factor activity"/>
    <property type="evidence" value="ECO:0007669"/>
    <property type="project" value="UniProtKB-KW"/>
</dbReference>
<organism evidence="8 9">
    <name type="scientific">Chitinophaga costaii</name>
    <dbReference type="NCBI Taxonomy" id="1335309"/>
    <lineage>
        <taxon>Bacteria</taxon>
        <taxon>Pseudomonadati</taxon>
        <taxon>Bacteroidota</taxon>
        <taxon>Chitinophagia</taxon>
        <taxon>Chitinophagales</taxon>
        <taxon>Chitinophagaceae</taxon>
        <taxon>Chitinophaga</taxon>
    </lineage>
</organism>
<gene>
    <name evidence="8" type="ORF">GA0116948_11398</name>
</gene>
<dbReference type="Gene3D" id="1.10.1740.10">
    <property type="match status" value="1"/>
</dbReference>
<dbReference type="InterPro" id="IPR007627">
    <property type="entry name" value="RNA_pol_sigma70_r2"/>
</dbReference>
<dbReference type="NCBIfam" id="TIGR02937">
    <property type="entry name" value="sigma70-ECF"/>
    <property type="match status" value="1"/>
</dbReference>
<reference evidence="8 9" key="1">
    <citation type="submission" date="2016-08" db="EMBL/GenBank/DDBJ databases">
        <authorList>
            <person name="Seilhamer J.J."/>
        </authorList>
    </citation>
    <scope>NUCLEOTIDE SEQUENCE [LARGE SCALE GENOMIC DNA]</scope>
    <source>
        <strain evidence="8 9">A37T2</strain>
    </source>
</reference>
<dbReference type="CDD" id="cd06171">
    <property type="entry name" value="Sigma70_r4"/>
    <property type="match status" value="1"/>
</dbReference>
<dbReference type="Pfam" id="PF04542">
    <property type="entry name" value="Sigma70_r2"/>
    <property type="match status" value="1"/>
</dbReference>
<dbReference type="SUPFAM" id="SSF88946">
    <property type="entry name" value="Sigma2 domain of RNA polymerase sigma factors"/>
    <property type="match status" value="1"/>
</dbReference>
<keyword evidence="4" id="KW-0238">DNA-binding</keyword>
<dbReference type="PANTHER" id="PTHR43133:SF8">
    <property type="entry name" value="RNA POLYMERASE SIGMA FACTOR HI_1459-RELATED"/>
    <property type="match status" value="1"/>
</dbReference>
<dbReference type="InterPro" id="IPR014284">
    <property type="entry name" value="RNA_pol_sigma-70_dom"/>
</dbReference>
<protein>
    <submittedName>
        <fullName evidence="8">RNA polymerase sigma-70 factor, ECF subfamily</fullName>
    </submittedName>
</protein>
<evidence type="ECO:0000259" key="7">
    <source>
        <dbReference type="Pfam" id="PF08281"/>
    </source>
</evidence>
<evidence type="ECO:0000313" key="9">
    <source>
        <dbReference type="Proteomes" id="UP000242818"/>
    </source>
</evidence>
<evidence type="ECO:0000256" key="4">
    <source>
        <dbReference type="ARBA" id="ARBA00023125"/>
    </source>
</evidence>